<keyword evidence="7" id="KW-0695">RNA-directed DNA polymerase</keyword>
<feature type="compositionally biased region" description="Basic and acidic residues" evidence="9">
    <location>
        <begin position="171"/>
        <end position="180"/>
    </location>
</feature>
<dbReference type="GO" id="GO:0006310">
    <property type="term" value="P:DNA recombination"/>
    <property type="evidence" value="ECO:0007669"/>
    <property type="project" value="UniProtKB-KW"/>
</dbReference>
<dbReference type="InterPro" id="IPR000477">
    <property type="entry name" value="RT_dom"/>
</dbReference>
<evidence type="ECO:0000256" key="6">
    <source>
        <dbReference type="ARBA" id="ARBA00022801"/>
    </source>
</evidence>
<dbReference type="Gene3D" id="3.10.10.10">
    <property type="entry name" value="HIV Type 1 Reverse Transcriptase, subunit A, domain 1"/>
    <property type="match status" value="1"/>
</dbReference>
<dbReference type="Gene3D" id="2.40.70.10">
    <property type="entry name" value="Acid Proteases"/>
    <property type="match status" value="1"/>
</dbReference>
<keyword evidence="8" id="KW-0233">DNA recombination</keyword>
<evidence type="ECO:0000256" key="8">
    <source>
        <dbReference type="ARBA" id="ARBA00023172"/>
    </source>
</evidence>
<evidence type="ECO:0000256" key="7">
    <source>
        <dbReference type="ARBA" id="ARBA00022918"/>
    </source>
</evidence>
<dbReference type="InterPro" id="IPR043128">
    <property type="entry name" value="Rev_trsase/Diguanyl_cyclase"/>
</dbReference>
<dbReference type="GO" id="GO:0015074">
    <property type="term" value="P:DNA integration"/>
    <property type="evidence" value="ECO:0007669"/>
    <property type="project" value="InterPro"/>
</dbReference>
<dbReference type="GO" id="GO:0003964">
    <property type="term" value="F:RNA-directed DNA polymerase activity"/>
    <property type="evidence" value="ECO:0007669"/>
    <property type="project" value="UniProtKB-KW"/>
</dbReference>
<evidence type="ECO:0000256" key="9">
    <source>
        <dbReference type="SAM" id="MobiDB-lite"/>
    </source>
</evidence>
<dbReference type="InterPro" id="IPR005162">
    <property type="entry name" value="Retrotrans_gag_dom"/>
</dbReference>
<dbReference type="InterPro" id="IPR041588">
    <property type="entry name" value="Integrase_H2C2"/>
</dbReference>
<proteinExistence type="predicted"/>
<comment type="caution">
    <text evidence="12">The sequence shown here is derived from an EMBL/GenBank/DDBJ whole genome shotgun (WGS) entry which is preliminary data.</text>
</comment>
<dbReference type="SUPFAM" id="SSF53098">
    <property type="entry name" value="Ribonuclease H-like"/>
    <property type="match status" value="2"/>
</dbReference>
<evidence type="ECO:0000256" key="3">
    <source>
        <dbReference type="ARBA" id="ARBA00022695"/>
    </source>
</evidence>
<dbReference type="Pfam" id="PF17921">
    <property type="entry name" value="Integrase_H2C2"/>
    <property type="match status" value="1"/>
</dbReference>
<feature type="region of interest" description="Disordered" evidence="9">
    <location>
        <begin position="1231"/>
        <end position="1349"/>
    </location>
</feature>
<dbReference type="InterPro" id="IPR041373">
    <property type="entry name" value="RT_RNaseH"/>
</dbReference>
<dbReference type="CDD" id="cd00303">
    <property type="entry name" value="retropepsin_like"/>
    <property type="match status" value="1"/>
</dbReference>
<feature type="compositionally biased region" description="Basic and acidic residues" evidence="9">
    <location>
        <begin position="1421"/>
        <end position="1440"/>
    </location>
</feature>
<dbReference type="Gene3D" id="3.30.420.10">
    <property type="entry name" value="Ribonuclease H-like superfamily/Ribonuclease H"/>
    <property type="match status" value="2"/>
</dbReference>
<sequence length="2494" mass="283098">MADSKQAITPIATRKVQIFSNQSSLLTRAKARMTRSKLVSPLRQFTRRRRKEAAIKKRALTIQSPFQPVKDVEYFSSESSEGEELSLKPSHVSASKLRWADYPSSSSESLLPALVTEATSGDPDALLKAVEGLRKAVAEKDAQIKELQELLVAQHLSKQNNQAASSSVAEKALENKEDSLRTSNRGKQVTMEESLEQQKQEQLDRTILQGAFRDTAHATVASLTFPQLKLLVDDVIRARQGGTSQSSLVYAKPYTRRIDNLSLPDGYQPPKFQKFNGKGNPRQHVAHFVETCNNAGTYGDLMVKQFVRSLEDAAFEWYTDLPAGSVDSWDQLEREFLTRFYSTKRTVSLPELANTKQKKDESMTDFIERWRNLVLNCREKISEISSIDMCVQGMHWGLLYNLQANMPHTFEELATRAHDLEIQIARHGNFLPTDARDKKESRKDVKKEVKPSKAKETMAVTTAPVKISQQKPKPNPKQGVKIVEDQGQKKKSTLKELQQKEYPFADSEVPAIFEQLLALNLIELPAPKRPEEVGRVNDPKYCKYHRIVSHPIGKCFVLKDLIVRLEKEGKIQLESEEGSATTNVAMVSFGSFSPVPLLPVQRTPLMVQPKEFGPHLPKGAIQVKFQTDDEEKIAYAYPDMPTSGGPGSLSLYDLMTVNLEHWESSSESEDEVGDGWSTFISKSRKHHNPVSSGMPLPDSHKIMYGIYPEIKPTRWCSNSEFPAFYNDDDGWIPVQSRRRRRHSRPTLPSIQQNHSFLSALPAAPKNQEQQGYFSDEEVYVIVTSFKTENKPSSKEEAEGSKSQSNDPEADGSIEKLKQLPSDLQLSEALQLSWDTRLALVQALLDPKKFQGELAKPETKAGCFGTITFTDEDLQLGIQKHNRPLYVSGIVRDHKVNRILIDDGSAVNIMPIYIMKRIGITVDELTSSKLLIQGFNQKGQRAIGKIRINFQIADMATSALFHVIEAKTSYKLLLGRTWIHENGVVPSTWHQCFKYHSDGKTKCVMAEKEPFTKEESHFADAKFYEKEEDDFEALPIKMPQIKQKNDGKIVVRPIKDPSSSSEVHLSIEDVKVLKEDLVLPLSTLSKLGISNPVIKEMVETAIEHEKQPQGWFDPHAQMLLKRAGFKEGESRQLGDLNSILTGTQATHTGKEAMLRGEPVPRQRHGLGFQSSKPAKIKIKKKSANPITIQIFETNEVEGTPQLRVSALERIQQENIRVSVFERLGPAPSLLTIQENHSQKPSVFSRLGAKQQNRKKTSKSQKVQKNKIKSMQRKKYQWRRKDVLDGQEISKPSVEEERAAESNHASIEKISDSDSSDEEPNPAPEAFEEGGQATTDELKQRNLGTEDDPRPIFLSASLSLEEEVRYVQLLDEYKDVLGAKQQNRKKTSKSQKVQKNKIKSMQRKKYQWRRKDVLDGQEISKPSVEEQKAAESNHVSIEKISDSDSSDEEPNPAPEAFEEGGQATTDELKQRNLGTEDDPRPIFLSASLSLEEEVRYVQLLDEYKDVFAWSYKEMPGLDPKVAVHRLAVKHGVRPVKQLQWRFRPDLIPQIEAEVDKLIEASFIREVHYPSWIANIVPVRKKNGQLKICVDFHDLNQACPKDDFPLPIIELMVDATMGHEVLSSMDGFSGYNQIRMDPKDEELTAFRTPKGIYCYKVMPFGLKNAGATYQRAMQMIFSDMLHKLVECYVDDLVVKSERRDDHLNDLKVVFERLRKFISNLAGRCHPFSKLMKKDAPFVWDEACQNAFESIKEYLLHPPVLVAPILGRPLILYIAAQEYSLGALLAQVNEEGKENALYYLSRTLVGAEVNYSPIEKIYLALIFSTKKLRHYMLAHVVHLISKADPLKYIMSKPVLSGRLAKWALLLSEFEIIYVPQKAIKGQALADFLADHPIPTEWELSKDLPDEEVFFVDVLPSWELYFDGASRRDGAGVGVVFVTPKNEVIPFSFSLREQCSNNVAEYQALIVGLEMALEMQIYQLNVYGDSSLVVNQLMKEFDVRKPELVPYFQYASQLLEKFDHVLIAHVPRSRNKQADALANLAAVIASLDNQEVTIFVSQRWISPHLRSEDAESNVLSVCVIEKEDWRQPIINYLEHGKLPDDPRQKSTIRRRALRFVYFCNTLYRRSFDGVLLRCLDGDESSQVVEEAHSGICGAHQSSPKLHYRIRRMGYYWPTMVKDCMEYAKKCEACQFHANFIHQPPEPLHPTIASWPFHAWGLDVIGPITPKSSAGHAYILAATDYFSKWAEAVPLREVKKENVVDFIRVNIIYRYGVPRYIITDNGKPFANSLMDKLCSKFKFAQHFSSMYNAAANGLAEAFNKTLCNLLKKVVSKSKRDWHERIGEALWAYRTTHRTPTKATPYSLVYGVEAVLPLECQIPSLRIAIQEGLTDEQNAKLRLQELEALDEKRLETQQHLECYQARLSRAFNKKVRLRAFQVGDVVLAVRRPIVITRHSGGKFTSKWDGPYIVTEVYSNGAYKIVDKDGLQIGPINGKFLKKFYS</sequence>
<dbReference type="CDD" id="cd09279">
    <property type="entry name" value="RNase_HI_like"/>
    <property type="match status" value="1"/>
</dbReference>
<feature type="domain" description="Integrase catalytic" evidence="11">
    <location>
        <begin position="2202"/>
        <end position="2362"/>
    </location>
</feature>
<keyword evidence="3" id="KW-0548">Nucleotidyltransferase</keyword>
<feature type="domain" description="RNase H type-1" evidence="10">
    <location>
        <begin position="1909"/>
        <end position="2038"/>
    </location>
</feature>
<dbReference type="CDD" id="cd09274">
    <property type="entry name" value="RNase_HI_RT_Ty3"/>
    <property type="match status" value="1"/>
</dbReference>
<dbReference type="InterPro" id="IPR036397">
    <property type="entry name" value="RNaseH_sf"/>
</dbReference>
<dbReference type="GO" id="GO:0003676">
    <property type="term" value="F:nucleic acid binding"/>
    <property type="evidence" value="ECO:0007669"/>
    <property type="project" value="InterPro"/>
</dbReference>
<feature type="compositionally biased region" description="Polar residues" evidence="9">
    <location>
        <begin position="1231"/>
        <end position="1240"/>
    </location>
</feature>
<evidence type="ECO:0000313" key="13">
    <source>
        <dbReference type="Proteomes" id="UP001054252"/>
    </source>
</evidence>
<feature type="compositionally biased region" description="Basic residues" evidence="9">
    <location>
        <begin position="1380"/>
        <end position="1406"/>
    </location>
</feature>
<evidence type="ECO:0000256" key="1">
    <source>
        <dbReference type="ARBA" id="ARBA00012493"/>
    </source>
</evidence>
<dbReference type="Proteomes" id="UP001054252">
    <property type="component" value="Unassembled WGS sequence"/>
</dbReference>
<name>A0AAV5LXC9_9ROSI</name>
<dbReference type="SUPFAM" id="SSF56672">
    <property type="entry name" value="DNA/RNA polymerases"/>
    <property type="match status" value="1"/>
</dbReference>
<keyword evidence="2" id="KW-0808">Transferase</keyword>
<dbReference type="CDD" id="cd01647">
    <property type="entry name" value="RT_LTR"/>
    <property type="match status" value="1"/>
</dbReference>
<dbReference type="EC" id="2.7.7.49" evidence="1"/>
<evidence type="ECO:0000313" key="12">
    <source>
        <dbReference type="EMBL" id="GKV41403.1"/>
    </source>
</evidence>
<feature type="region of interest" description="Disordered" evidence="9">
    <location>
        <begin position="431"/>
        <end position="456"/>
    </location>
</feature>
<evidence type="ECO:0000259" key="11">
    <source>
        <dbReference type="PROSITE" id="PS50994"/>
    </source>
</evidence>
<dbReference type="Pfam" id="PF00665">
    <property type="entry name" value="rve"/>
    <property type="match status" value="1"/>
</dbReference>
<dbReference type="Gene3D" id="1.10.340.70">
    <property type="match status" value="1"/>
</dbReference>
<dbReference type="InterPro" id="IPR021109">
    <property type="entry name" value="Peptidase_aspartic_dom_sf"/>
</dbReference>
<evidence type="ECO:0000256" key="2">
    <source>
        <dbReference type="ARBA" id="ARBA00022679"/>
    </source>
</evidence>
<dbReference type="Pfam" id="PF00078">
    <property type="entry name" value="RVT_1"/>
    <property type="match status" value="1"/>
</dbReference>
<dbReference type="InterPro" id="IPR002156">
    <property type="entry name" value="RNaseH_domain"/>
</dbReference>
<dbReference type="GO" id="GO:0004523">
    <property type="term" value="F:RNA-DNA hybrid ribonuclease activity"/>
    <property type="evidence" value="ECO:0007669"/>
    <property type="project" value="InterPro"/>
</dbReference>
<keyword evidence="13" id="KW-1185">Reference proteome</keyword>
<evidence type="ECO:0000259" key="10">
    <source>
        <dbReference type="PROSITE" id="PS50879"/>
    </source>
</evidence>
<dbReference type="InterPro" id="IPR043502">
    <property type="entry name" value="DNA/RNA_pol_sf"/>
</dbReference>
<feature type="compositionally biased region" description="Basic and acidic residues" evidence="9">
    <location>
        <begin position="434"/>
        <end position="456"/>
    </location>
</feature>
<dbReference type="InterPro" id="IPR001584">
    <property type="entry name" value="Integrase_cat-core"/>
</dbReference>
<reference evidence="12 13" key="1">
    <citation type="journal article" date="2021" name="Commun. Biol.">
        <title>The genome of Shorea leprosula (Dipterocarpaceae) highlights the ecological relevance of drought in aseasonal tropical rainforests.</title>
        <authorList>
            <person name="Ng K.K.S."/>
            <person name="Kobayashi M.J."/>
            <person name="Fawcett J.A."/>
            <person name="Hatakeyama M."/>
            <person name="Paape T."/>
            <person name="Ng C.H."/>
            <person name="Ang C.C."/>
            <person name="Tnah L.H."/>
            <person name="Lee C.T."/>
            <person name="Nishiyama T."/>
            <person name="Sese J."/>
            <person name="O'Brien M.J."/>
            <person name="Copetti D."/>
            <person name="Mohd Noor M.I."/>
            <person name="Ong R.C."/>
            <person name="Putra M."/>
            <person name="Sireger I.Z."/>
            <person name="Indrioko S."/>
            <person name="Kosugi Y."/>
            <person name="Izuno A."/>
            <person name="Isagi Y."/>
            <person name="Lee S.L."/>
            <person name="Shimizu K.K."/>
        </authorList>
    </citation>
    <scope>NUCLEOTIDE SEQUENCE [LARGE SCALE GENOMIC DNA]</scope>
    <source>
        <strain evidence="12">214</strain>
    </source>
</reference>
<dbReference type="PROSITE" id="PS50879">
    <property type="entry name" value="RNASE_H_1"/>
    <property type="match status" value="1"/>
</dbReference>
<evidence type="ECO:0000256" key="4">
    <source>
        <dbReference type="ARBA" id="ARBA00022722"/>
    </source>
</evidence>
<keyword evidence="4" id="KW-0540">Nuclease</keyword>
<evidence type="ECO:0000256" key="5">
    <source>
        <dbReference type="ARBA" id="ARBA00022759"/>
    </source>
</evidence>
<dbReference type="Pfam" id="PF03732">
    <property type="entry name" value="Retrotrans_gag"/>
    <property type="match status" value="1"/>
</dbReference>
<feature type="compositionally biased region" description="Basic residues" evidence="9">
    <location>
        <begin position="1250"/>
        <end position="1276"/>
    </location>
</feature>
<dbReference type="Pfam" id="PF17917">
    <property type="entry name" value="RT_RNaseH"/>
    <property type="match status" value="1"/>
</dbReference>
<keyword evidence="5" id="KW-0255">Endonuclease</keyword>
<organism evidence="12 13">
    <name type="scientific">Rubroshorea leprosula</name>
    <dbReference type="NCBI Taxonomy" id="152421"/>
    <lineage>
        <taxon>Eukaryota</taxon>
        <taxon>Viridiplantae</taxon>
        <taxon>Streptophyta</taxon>
        <taxon>Embryophyta</taxon>
        <taxon>Tracheophyta</taxon>
        <taxon>Spermatophyta</taxon>
        <taxon>Magnoliopsida</taxon>
        <taxon>eudicotyledons</taxon>
        <taxon>Gunneridae</taxon>
        <taxon>Pentapetalae</taxon>
        <taxon>rosids</taxon>
        <taxon>malvids</taxon>
        <taxon>Malvales</taxon>
        <taxon>Dipterocarpaceae</taxon>
        <taxon>Rubroshorea</taxon>
    </lineage>
</organism>
<protein>
    <recommendedName>
        <fullName evidence="1">RNA-directed DNA polymerase</fullName>
        <ecNumber evidence="1">2.7.7.49</ecNumber>
    </recommendedName>
</protein>
<feature type="compositionally biased region" description="Basic and acidic residues" evidence="9">
    <location>
        <begin position="789"/>
        <end position="799"/>
    </location>
</feature>
<feature type="region of interest" description="Disordered" evidence="9">
    <location>
        <begin position="161"/>
        <end position="200"/>
    </location>
</feature>
<feature type="region of interest" description="Disordered" evidence="9">
    <location>
        <begin position="789"/>
        <end position="811"/>
    </location>
</feature>
<dbReference type="PANTHER" id="PTHR48475">
    <property type="entry name" value="RIBONUCLEASE H"/>
    <property type="match status" value="1"/>
</dbReference>
<dbReference type="EMBL" id="BPVZ01000149">
    <property type="protein sequence ID" value="GKV41403.1"/>
    <property type="molecule type" value="Genomic_DNA"/>
</dbReference>
<dbReference type="Pfam" id="PF13456">
    <property type="entry name" value="RVT_3"/>
    <property type="match status" value="1"/>
</dbReference>
<dbReference type="PANTHER" id="PTHR48475:SF1">
    <property type="entry name" value="RNASE H TYPE-1 DOMAIN-CONTAINING PROTEIN"/>
    <property type="match status" value="1"/>
</dbReference>
<dbReference type="Gene3D" id="3.30.70.270">
    <property type="match status" value="1"/>
</dbReference>
<keyword evidence="6" id="KW-0378">Hydrolase</keyword>
<accession>A0AAV5LXC9</accession>
<dbReference type="PROSITE" id="PS50994">
    <property type="entry name" value="INTEGRASE"/>
    <property type="match status" value="1"/>
</dbReference>
<dbReference type="InterPro" id="IPR012337">
    <property type="entry name" value="RNaseH-like_sf"/>
</dbReference>
<gene>
    <name evidence="12" type="ORF">SLEP1_g48945</name>
</gene>
<feature type="region of interest" description="Disordered" evidence="9">
    <location>
        <begin position="1379"/>
        <end position="1462"/>
    </location>
</feature>
<feature type="compositionally biased region" description="Basic and acidic residues" evidence="9">
    <location>
        <begin position="1291"/>
        <end position="1310"/>
    </location>
</feature>